<dbReference type="EC" id="3.6.4.-" evidence="12"/>
<feature type="region of interest" description="Disordered" evidence="8">
    <location>
        <begin position="373"/>
        <end position="404"/>
    </location>
</feature>
<dbReference type="SUPFAM" id="SSF52540">
    <property type="entry name" value="P-loop containing nucleoside triphosphate hydrolases"/>
    <property type="match status" value="2"/>
</dbReference>
<protein>
    <submittedName>
        <fullName evidence="12">DEAD/DEAH box helicase</fullName>
        <ecNumber evidence="12">3.6.4.-</ecNumber>
    </submittedName>
</protein>
<gene>
    <name evidence="12" type="ORF">QQ020_31895</name>
</gene>
<dbReference type="InterPro" id="IPR044742">
    <property type="entry name" value="DEAD/DEAH_RhlB"/>
</dbReference>
<keyword evidence="13" id="KW-1185">Reference proteome</keyword>
<dbReference type="RefSeq" id="WP_346762054.1">
    <property type="nucleotide sequence ID" value="NZ_JAUJEB010000010.1"/>
</dbReference>
<reference evidence="12" key="1">
    <citation type="submission" date="2023-06" db="EMBL/GenBank/DDBJ databases">
        <title>Genomic of Agaribacillus aureum.</title>
        <authorList>
            <person name="Wang G."/>
        </authorList>
    </citation>
    <scope>NUCLEOTIDE SEQUENCE</scope>
    <source>
        <strain evidence="12">BMA12</strain>
    </source>
</reference>
<organism evidence="12 13">
    <name type="scientific">Agaribacillus aureus</name>
    <dbReference type="NCBI Taxonomy" id="3051825"/>
    <lineage>
        <taxon>Bacteria</taxon>
        <taxon>Pseudomonadati</taxon>
        <taxon>Bacteroidota</taxon>
        <taxon>Cytophagia</taxon>
        <taxon>Cytophagales</taxon>
        <taxon>Splendidivirgaceae</taxon>
        <taxon>Agaribacillus</taxon>
    </lineage>
</organism>
<feature type="short sequence motif" description="Q motif" evidence="6">
    <location>
        <begin position="1"/>
        <end position="29"/>
    </location>
</feature>
<dbReference type="PROSITE" id="PS51195">
    <property type="entry name" value="Q_MOTIF"/>
    <property type="match status" value="1"/>
</dbReference>
<name>A0ABT8LI52_9BACT</name>
<dbReference type="PANTHER" id="PTHR47959:SF13">
    <property type="entry name" value="ATP-DEPENDENT RNA HELICASE RHLE"/>
    <property type="match status" value="1"/>
</dbReference>
<dbReference type="GO" id="GO:0004386">
    <property type="term" value="F:helicase activity"/>
    <property type="evidence" value="ECO:0007669"/>
    <property type="project" value="UniProtKB-KW"/>
</dbReference>
<dbReference type="InterPro" id="IPR000629">
    <property type="entry name" value="RNA-helicase_DEAD-box_CS"/>
</dbReference>
<dbReference type="Gene3D" id="3.40.50.300">
    <property type="entry name" value="P-loop containing nucleotide triphosphate hydrolases"/>
    <property type="match status" value="2"/>
</dbReference>
<keyword evidence="1 7" id="KW-0547">Nucleotide-binding</keyword>
<dbReference type="InterPro" id="IPR001650">
    <property type="entry name" value="Helicase_C-like"/>
</dbReference>
<evidence type="ECO:0000256" key="2">
    <source>
        <dbReference type="ARBA" id="ARBA00022801"/>
    </source>
</evidence>
<evidence type="ECO:0000256" key="8">
    <source>
        <dbReference type="SAM" id="MobiDB-lite"/>
    </source>
</evidence>
<dbReference type="PANTHER" id="PTHR47959">
    <property type="entry name" value="ATP-DEPENDENT RNA HELICASE RHLE-RELATED"/>
    <property type="match status" value="1"/>
</dbReference>
<feature type="compositionally biased region" description="Basic residues" evidence="8">
    <location>
        <begin position="387"/>
        <end position="404"/>
    </location>
</feature>
<evidence type="ECO:0000256" key="3">
    <source>
        <dbReference type="ARBA" id="ARBA00022806"/>
    </source>
</evidence>
<dbReference type="PROSITE" id="PS51194">
    <property type="entry name" value="HELICASE_CTER"/>
    <property type="match status" value="1"/>
</dbReference>
<dbReference type="PROSITE" id="PS51192">
    <property type="entry name" value="HELICASE_ATP_BIND_1"/>
    <property type="match status" value="1"/>
</dbReference>
<evidence type="ECO:0000313" key="13">
    <source>
        <dbReference type="Proteomes" id="UP001172083"/>
    </source>
</evidence>
<evidence type="ECO:0000256" key="5">
    <source>
        <dbReference type="ARBA" id="ARBA00038437"/>
    </source>
</evidence>
<evidence type="ECO:0000259" key="11">
    <source>
        <dbReference type="PROSITE" id="PS51195"/>
    </source>
</evidence>
<accession>A0ABT8LI52</accession>
<dbReference type="CDD" id="cd00268">
    <property type="entry name" value="DEADc"/>
    <property type="match status" value="1"/>
</dbReference>
<evidence type="ECO:0000259" key="9">
    <source>
        <dbReference type="PROSITE" id="PS51192"/>
    </source>
</evidence>
<dbReference type="SMART" id="SM00490">
    <property type="entry name" value="HELICc"/>
    <property type="match status" value="1"/>
</dbReference>
<feature type="domain" description="DEAD-box RNA helicase Q" evidence="11">
    <location>
        <begin position="1"/>
        <end position="29"/>
    </location>
</feature>
<evidence type="ECO:0000313" key="12">
    <source>
        <dbReference type="EMBL" id="MDN5216716.1"/>
    </source>
</evidence>
<evidence type="ECO:0000256" key="1">
    <source>
        <dbReference type="ARBA" id="ARBA00022741"/>
    </source>
</evidence>
<dbReference type="InterPro" id="IPR050079">
    <property type="entry name" value="DEAD_box_RNA_helicase"/>
</dbReference>
<comment type="similarity">
    <text evidence="5 7">Belongs to the DEAD box helicase family.</text>
</comment>
<feature type="domain" description="Helicase ATP-binding" evidence="9">
    <location>
        <begin position="32"/>
        <end position="206"/>
    </location>
</feature>
<sequence length="404" mass="45515">MDFKDFNFSEQLVEGLSSMGFKKPTPIQEQAIPAIMDGKDMIACAQTGTGKTAAFLLPVMDDIIKSSGDSISTLIIVPTRELAVQIDQQLQGFSYFTPISSLAVYGGGDGNTFNREKVALTEGADIIIATPGRIITHLNLGYVNFSNLRHLILDEADRMLDMGFFDDLMKIVRQLPEKRQTLLFSATMPPKIRQLAERILHDPFRIDIAISKPAEGLFHAAFSVYDTQKLDLVSHLISAKPLPSIIIFCSTKLNVKRINKSLKKLKFKSEEIHSDLEQEEREDVLRRFRNRELQILVATDILSRGIDIENISLIINYDVPPDAEDYIHRIGRTARAETTGVAFTFINETEQYKFKRIENLIGHEIRKVKLPASIGEGPAYNPGNRKSGGKGGKKRYYKRKKRTK</sequence>
<evidence type="ECO:0000259" key="10">
    <source>
        <dbReference type="PROSITE" id="PS51194"/>
    </source>
</evidence>
<comment type="caution">
    <text evidence="12">The sequence shown here is derived from an EMBL/GenBank/DDBJ whole genome shotgun (WGS) entry which is preliminary data.</text>
</comment>
<dbReference type="InterPro" id="IPR011545">
    <property type="entry name" value="DEAD/DEAH_box_helicase_dom"/>
</dbReference>
<evidence type="ECO:0000256" key="7">
    <source>
        <dbReference type="RuleBase" id="RU000492"/>
    </source>
</evidence>
<keyword evidence="4 7" id="KW-0067">ATP-binding</keyword>
<evidence type="ECO:0000256" key="4">
    <source>
        <dbReference type="ARBA" id="ARBA00022840"/>
    </source>
</evidence>
<feature type="domain" description="Helicase C-terminal" evidence="10">
    <location>
        <begin position="231"/>
        <end position="376"/>
    </location>
</feature>
<dbReference type="Pfam" id="PF00270">
    <property type="entry name" value="DEAD"/>
    <property type="match status" value="1"/>
</dbReference>
<dbReference type="CDD" id="cd18787">
    <property type="entry name" value="SF2_C_DEAD"/>
    <property type="match status" value="1"/>
</dbReference>
<keyword evidence="2 7" id="KW-0378">Hydrolase</keyword>
<dbReference type="InterPro" id="IPR027417">
    <property type="entry name" value="P-loop_NTPase"/>
</dbReference>
<keyword evidence="3 7" id="KW-0347">Helicase</keyword>
<dbReference type="SMART" id="SM00487">
    <property type="entry name" value="DEXDc"/>
    <property type="match status" value="1"/>
</dbReference>
<proteinExistence type="inferred from homology"/>
<dbReference type="PROSITE" id="PS00039">
    <property type="entry name" value="DEAD_ATP_HELICASE"/>
    <property type="match status" value="1"/>
</dbReference>
<evidence type="ECO:0000256" key="6">
    <source>
        <dbReference type="PROSITE-ProRule" id="PRU00552"/>
    </source>
</evidence>
<dbReference type="InterPro" id="IPR014001">
    <property type="entry name" value="Helicase_ATP-bd"/>
</dbReference>
<dbReference type="EMBL" id="JAUJEB010000010">
    <property type="protein sequence ID" value="MDN5216716.1"/>
    <property type="molecule type" value="Genomic_DNA"/>
</dbReference>
<dbReference type="GO" id="GO:0016787">
    <property type="term" value="F:hydrolase activity"/>
    <property type="evidence" value="ECO:0007669"/>
    <property type="project" value="UniProtKB-KW"/>
</dbReference>
<dbReference type="Pfam" id="PF00271">
    <property type="entry name" value="Helicase_C"/>
    <property type="match status" value="1"/>
</dbReference>
<dbReference type="InterPro" id="IPR014014">
    <property type="entry name" value="RNA_helicase_DEAD_Q_motif"/>
</dbReference>
<dbReference type="Proteomes" id="UP001172083">
    <property type="component" value="Unassembled WGS sequence"/>
</dbReference>